<evidence type="ECO:0000256" key="3">
    <source>
        <dbReference type="ARBA" id="ARBA00023110"/>
    </source>
</evidence>
<dbReference type="EMBL" id="CAFBMY010000070">
    <property type="protein sequence ID" value="CAB4925171.1"/>
    <property type="molecule type" value="Genomic_DNA"/>
</dbReference>
<evidence type="ECO:0000313" key="7">
    <source>
        <dbReference type="EMBL" id="CAB4699985.1"/>
    </source>
</evidence>
<evidence type="ECO:0000313" key="12">
    <source>
        <dbReference type="EMBL" id="CAB4980675.1"/>
    </source>
</evidence>
<dbReference type="InterPro" id="IPR046357">
    <property type="entry name" value="PPIase_dom_sf"/>
</dbReference>
<evidence type="ECO:0000313" key="6">
    <source>
        <dbReference type="EMBL" id="CAB4662145.1"/>
    </source>
</evidence>
<name>A0A6J6PTA7_9ZZZZ</name>
<reference evidence="7" key="1">
    <citation type="submission" date="2020-05" db="EMBL/GenBank/DDBJ databases">
        <authorList>
            <person name="Chiriac C."/>
            <person name="Salcher M."/>
            <person name="Ghai R."/>
            <person name="Kavagutti S V."/>
        </authorList>
    </citation>
    <scope>NUCLEOTIDE SEQUENCE</scope>
</reference>
<dbReference type="EMBL" id="CAFABI010000037">
    <property type="protein sequence ID" value="CAB4825276.1"/>
    <property type="molecule type" value="Genomic_DNA"/>
</dbReference>
<dbReference type="EMBL" id="CAEZYB010000031">
    <property type="protein sequence ID" value="CAB4699985.1"/>
    <property type="molecule type" value="Genomic_DNA"/>
</dbReference>
<evidence type="ECO:0000313" key="9">
    <source>
        <dbReference type="EMBL" id="CAB4825276.1"/>
    </source>
</evidence>
<evidence type="ECO:0000256" key="2">
    <source>
        <dbReference type="ARBA" id="ARBA00013194"/>
    </source>
</evidence>
<dbReference type="PANTHER" id="PTHR43811:SF19">
    <property type="entry name" value="39 KDA FK506-BINDING NUCLEAR PROTEIN"/>
    <property type="match status" value="1"/>
</dbReference>
<evidence type="ECO:0000256" key="1">
    <source>
        <dbReference type="ARBA" id="ARBA00000971"/>
    </source>
</evidence>
<accession>A0A6J6PTA7</accession>
<dbReference type="EMBL" id="CAEZZR010000201">
    <property type="protein sequence ID" value="CAB4786179.1"/>
    <property type="molecule type" value="Genomic_DNA"/>
</dbReference>
<dbReference type="PANTHER" id="PTHR43811">
    <property type="entry name" value="FKBP-TYPE PEPTIDYL-PROLYL CIS-TRANS ISOMERASE FKPA"/>
    <property type="match status" value="1"/>
</dbReference>
<keyword evidence="4" id="KW-0413">Isomerase</keyword>
<dbReference type="PROSITE" id="PS51257">
    <property type="entry name" value="PROKAR_LIPOPROTEIN"/>
    <property type="match status" value="1"/>
</dbReference>
<dbReference type="EC" id="5.2.1.8" evidence="2"/>
<dbReference type="PROSITE" id="PS50059">
    <property type="entry name" value="FKBP_PPIASE"/>
    <property type="match status" value="1"/>
</dbReference>
<feature type="domain" description="PPIase FKBP-type" evidence="5">
    <location>
        <begin position="79"/>
        <end position="165"/>
    </location>
</feature>
<sequence>MLARHGRTFKAPLTIGLMIVAVLLSSCGGKSVSDSGSNIPEVTGAAGSAPTISAPSGTPPTTLVTKDIIEGSGTAAVATSTMTVHYTLMAWSTGKVVESSWSSGSPATFPLANVIEGWQKGIPGMKVGGRRLLVIPPDLGYGAAGGGPIGANETLIFVVDVVGIS</sequence>
<dbReference type="GO" id="GO:0003755">
    <property type="term" value="F:peptidyl-prolyl cis-trans isomerase activity"/>
    <property type="evidence" value="ECO:0007669"/>
    <property type="project" value="UniProtKB-KW"/>
</dbReference>
<dbReference type="EMBL" id="CAFBOJ010000067">
    <property type="protein sequence ID" value="CAB4980675.1"/>
    <property type="molecule type" value="Genomic_DNA"/>
</dbReference>
<dbReference type="SUPFAM" id="SSF54534">
    <property type="entry name" value="FKBP-like"/>
    <property type="match status" value="1"/>
</dbReference>
<dbReference type="EMBL" id="CAFAZX010000007">
    <property type="protein sequence ID" value="CAB4840297.1"/>
    <property type="molecule type" value="Genomic_DNA"/>
</dbReference>
<keyword evidence="3" id="KW-0697">Rotamase</keyword>
<evidence type="ECO:0000313" key="10">
    <source>
        <dbReference type="EMBL" id="CAB4840297.1"/>
    </source>
</evidence>
<comment type="catalytic activity">
    <reaction evidence="1">
        <text>[protein]-peptidylproline (omega=180) = [protein]-peptidylproline (omega=0)</text>
        <dbReference type="Rhea" id="RHEA:16237"/>
        <dbReference type="Rhea" id="RHEA-COMP:10747"/>
        <dbReference type="Rhea" id="RHEA-COMP:10748"/>
        <dbReference type="ChEBI" id="CHEBI:83833"/>
        <dbReference type="ChEBI" id="CHEBI:83834"/>
        <dbReference type="EC" id="5.2.1.8"/>
    </reaction>
</comment>
<dbReference type="Gene3D" id="3.10.50.40">
    <property type="match status" value="1"/>
</dbReference>
<proteinExistence type="predicted"/>
<organism evidence="7">
    <name type="scientific">freshwater metagenome</name>
    <dbReference type="NCBI Taxonomy" id="449393"/>
    <lineage>
        <taxon>unclassified sequences</taxon>
        <taxon>metagenomes</taxon>
        <taxon>ecological metagenomes</taxon>
    </lineage>
</organism>
<evidence type="ECO:0000259" key="5">
    <source>
        <dbReference type="PROSITE" id="PS50059"/>
    </source>
</evidence>
<dbReference type="AlphaFoldDB" id="A0A6J6PTA7"/>
<evidence type="ECO:0000313" key="8">
    <source>
        <dbReference type="EMBL" id="CAB4786179.1"/>
    </source>
</evidence>
<protein>
    <recommendedName>
        <fullName evidence="2">peptidylprolyl isomerase</fullName>
        <ecNumber evidence="2">5.2.1.8</ecNumber>
    </recommendedName>
</protein>
<dbReference type="EMBL" id="CAEZWO010000072">
    <property type="protein sequence ID" value="CAB4662145.1"/>
    <property type="molecule type" value="Genomic_DNA"/>
</dbReference>
<dbReference type="EMBL" id="CAFBRB010000192">
    <property type="protein sequence ID" value="CAB5077656.1"/>
    <property type="molecule type" value="Genomic_DNA"/>
</dbReference>
<evidence type="ECO:0000256" key="4">
    <source>
        <dbReference type="ARBA" id="ARBA00023235"/>
    </source>
</evidence>
<evidence type="ECO:0000313" key="11">
    <source>
        <dbReference type="EMBL" id="CAB4925171.1"/>
    </source>
</evidence>
<dbReference type="Pfam" id="PF00254">
    <property type="entry name" value="FKBP_C"/>
    <property type="match status" value="1"/>
</dbReference>
<dbReference type="InterPro" id="IPR001179">
    <property type="entry name" value="PPIase_FKBP_dom"/>
</dbReference>
<evidence type="ECO:0000313" key="13">
    <source>
        <dbReference type="EMBL" id="CAB5077656.1"/>
    </source>
</evidence>
<gene>
    <name evidence="6" type="ORF">UFOPK2254_00815</name>
    <name evidence="7" type="ORF">UFOPK2646_00411</name>
    <name evidence="8" type="ORF">UFOPK2907_01462</name>
    <name evidence="9" type="ORF">UFOPK3197_00467</name>
    <name evidence="10" type="ORF">UFOPK3241_00248</name>
    <name evidence="11" type="ORF">UFOPK3707_00560</name>
    <name evidence="12" type="ORF">UFOPK3937_00713</name>
    <name evidence="13" type="ORF">UFOPK4401_01297</name>
</gene>